<organism evidence="8 9">
    <name type="scientific">Microbacterium resistens</name>
    <dbReference type="NCBI Taxonomy" id="156977"/>
    <lineage>
        <taxon>Bacteria</taxon>
        <taxon>Bacillati</taxon>
        <taxon>Actinomycetota</taxon>
        <taxon>Actinomycetes</taxon>
        <taxon>Micrococcales</taxon>
        <taxon>Microbacteriaceae</taxon>
        <taxon>Microbacterium</taxon>
    </lineage>
</organism>
<feature type="transmembrane region" description="Helical" evidence="7">
    <location>
        <begin position="139"/>
        <end position="161"/>
    </location>
</feature>
<keyword evidence="3 7" id="KW-0812">Transmembrane</keyword>
<protein>
    <submittedName>
        <fullName evidence="8">Flippase-like domain-containing protein</fullName>
    </submittedName>
</protein>
<feature type="transmembrane region" description="Helical" evidence="7">
    <location>
        <begin position="248"/>
        <end position="271"/>
    </location>
</feature>
<feature type="transmembrane region" description="Helical" evidence="7">
    <location>
        <begin position="217"/>
        <end position="236"/>
    </location>
</feature>
<sequence>MGDATPAVAAPGARPGGARPPRTAMRVVRMVLTWTAVAAVFVAAGFAVRANGRAVTAALGSYEPVHVALAGVVVLAGILCSALGWHALLDSLGTRVRFRRAAPLYFVGMLGKYVPGSVWAYVLQIALARRAGIRRTQTLATTLANVAVVAVSGLAVGILTIPELSGQPAYRPYLWLFVFVPVIVVLLIPAVFNRLLLLALRLVRVTPPDAVLRVAPLLRAAGWSALGYGLFGLHLWLLLPPHAADGSALLLCIGSMGLAMIASLVFFILPAGLGAREAVIVAVLAPAVGTGAALAAALVSRLLFTVGDLALAGGALGVGAVLRARARRERTAGRASVPVPPEASARTPLDEVAVVPPAREEA</sequence>
<name>A0ABY3RRD8_9MICO</name>
<evidence type="ECO:0000256" key="6">
    <source>
        <dbReference type="SAM" id="MobiDB-lite"/>
    </source>
</evidence>
<keyword evidence="5 7" id="KW-0472">Membrane</keyword>
<feature type="transmembrane region" description="Helical" evidence="7">
    <location>
        <begin position="278"/>
        <end position="296"/>
    </location>
</feature>
<feature type="transmembrane region" description="Helical" evidence="7">
    <location>
        <begin position="173"/>
        <end position="196"/>
    </location>
</feature>
<evidence type="ECO:0000256" key="4">
    <source>
        <dbReference type="ARBA" id="ARBA00022989"/>
    </source>
</evidence>
<feature type="region of interest" description="Disordered" evidence="6">
    <location>
        <begin position="1"/>
        <end position="20"/>
    </location>
</feature>
<evidence type="ECO:0000313" key="9">
    <source>
        <dbReference type="Proteomes" id="UP001199642"/>
    </source>
</evidence>
<feature type="transmembrane region" description="Helical" evidence="7">
    <location>
        <begin position="302"/>
        <end position="322"/>
    </location>
</feature>
<evidence type="ECO:0000256" key="5">
    <source>
        <dbReference type="ARBA" id="ARBA00023136"/>
    </source>
</evidence>
<dbReference type="EMBL" id="CP082781">
    <property type="protein sequence ID" value="UGS25444.1"/>
    <property type="molecule type" value="Genomic_DNA"/>
</dbReference>
<evidence type="ECO:0000313" key="8">
    <source>
        <dbReference type="EMBL" id="UGS25444.1"/>
    </source>
</evidence>
<dbReference type="RefSeq" id="WP_231819307.1">
    <property type="nucleotide sequence ID" value="NZ_CP082781.1"/>
</dbReference>
<keyword evidence="2" id="KW-1003">Cell membrane</keyword>
<keyword evidence="4 7" id="KW-1133">Transmembrane helix</keyword>
<dbReference type="InterPro" id="IPR022791">
    <property type="entry name" value="L-PG_synthase/AglD"/>
</dbReference>
<dbReference type="Pfam" id="PF03706">
    <property type="entry name" value="LPG_synthase_TM"/>
    <property type="match status" value="1"/>
</dbReference>
<evidence type="ECO:0000256" key="2">
    <source>
        <dbReference type="ARBA" id="ARBA00022475"/>
    </source>
</evidence>
<evidence type="ECO:0000256" key="1">
    <source>
        <dbReference type="ARBA" id="ARBA00004651"/>
    </source>
</evidence>
<feature type="transmembrane region" description="Helical" evidence="7">
    <location>
        <begin position="27"/>
        <end position="48"/>
    </location>
</feature>
<proteinExistence type="predicted"/>
<reference evidence="8 9" key="1">
    <citation type="submission" date="2023-01" db="EMBL/GenBank/DDBJ databases">
        <title>Characterization of estradiol degrading bacteria Microbacterium sp. MZT7 and reveal degrading genes through genome analysis.</title>
        <authorList>
            <person name="Hao P."/>
            <person name="Gao Y."/>
        </authorList>
    </citation>
    <scope>NUCLEOTIDE SEQUENCE [LARGE SCALE GENOMIC DNA]</scope>
    <source>
        <strain evidence="8 9">MZT7</strain>
    </source>
</reference>
<dbReference type="Proteomes" id="UP001199642">
    <property type="component" value="Chromosome"/>
</dbReference>
<comment type="subcellular location">
    <subcellularLocation>
        <location evidence="1">Cell membrane</location>
        <topology evidence="1">Multi-pass membrane protein</topology>
    </subcellularLocation>
</comment>
<feature type="transmembrane region" description="Helical" evidence="7">
    <location>
        <begin position="68"/>
        <end position="89"/>
    </location>
</feature>
<evidence type="ECO:0000256" key="3">
    <source>
        <dbReference type="ARBA" id="ARBA00022692"/>
    </source>
</evidence>
<evidence type="ECO:0000256" key="7">
    <source>
        <dbReference type="SAM" id="Phobius"/>
    </source>
</evidence>
<keyword evidence="9" id="KW-1185">Reference proteome</keyword>
<accession>A0ABY3RRD8</accession>
<gene>
    <name evidence="8" type="ORF">K8F61_12235</name>
</gene>